<accession>A0A7G9GY09</accession>
<sequence length="119" mass="13692">MFFIGIFGFGNRSNKISDIKFKCTGCMNEDFSLVELYNSFDIFFIPVFKTKKEYIIICKKCKSMYKLKSSSIEKVLKTHSAEYGDVDKIMYETSTCPRCGANVTGNYQFCPYCGEPLKK</sequence>
<evidence type="ECO:0000313" key="2">
    <source>
        <dbReference type="EMBL" id="QNM15691.1"/>
    </source>
</evidence>
<dbReference type="RefSeq" id="WP_101474997.1">
    <property type="nucleotide sequence ID" value="NZ_CP060637.1"/>
</dbReference>
<feature type="domain" description="Zinc-ribbon 15" evidence="1">
    <location>
        <begin position="22"/>
        <end position="114"/>
    </location>
</feature>
<reference evidence="2 3" key="1">
    <citation type="submission" date="2020-08" db="EMBL/GenBank/DDBJ databases">
        <authorList>
            <person name="Liu C."/>
            <person name="Sun Q."/>
        </authorList>
    </citation>
    <scope>NUCLEOTIDE SEQUENCE [LARGE SCALE GENOMIC DNA]</scope>
    <source>
        <strain evidence="2 3">NSJ-57</strain>
    </source>
</reference>
<keyword evidence="3" id="KW-1185">Reference proteome</keyword>
<proteinExistence type="predicted"/>
<dbReference type="KEGG" id="fho:H9Q81_02295"/>
<dbReference type="InterPro" id="IPR031493">
    <property type="entry name" value="Zinc_ribbon_15"/>
</dbReference>
<gene>
    <name evidence="2" type="ORF">H9Q81_02295</name>
</gene>
<name>A0A7G9GY09_9FUSO</name>
<organism evidence="2 3">
    <name type="scientific">Fusobacterium hominis</name>
    <dbReference type="NCBI Taxonomy" id="2764326"/>
    <lineage>
        <taxon>Bacteria</taxon>
        <taxon>Fusobacteriati</taxon>
        <taxon>Fusobacteriota</taxon>
        <taxon>Fusobacteriia</taxon>
        <taxon>Fusobacteriales</taxon>
        <taxon>Fusobacteriaceae</taxon>
        <taxon>Fusobacterium</taxon>
    </lineage>
</organism>
<dbReference type="Proteomes" id="UP000515913">
    <property type="component" value="Chromosome"/>
</dbReference>
<dbReference type="PANTHER" id="PTHR36718:SF1">
    <property type="entry name" value="DOUBLE ZINC RIBBON PROTEIN MJ0416"/>
    <property type="match status" value="1"/>
</dbReference>
<dbReference type="AlphaFoldDB" id="A0A7G9GY09"/>
<dbReference type="InterPro" id="IPR053281">
    <property type="entry name" value="Double_zinc_ribbon"/>
</dbReference>
<dbReference type="EMBL" id="CP060637">
    <property type="protein sequence ID" value="QNM15691.1"/>
    <property type="molecule type" value="Genomic_DNA"/>
</dbReference>
<dbReference type="Pfam" id="PF17032">
    <property type="entry name" value="Zn_ribbon_15"/>
    <property type="match status" value="1"/>
</dbReference>
<evidence type="ECO:0000259" key="1">
    <source>
        <dbReference type="Pfam" id="PF17032"/>
    </source>
</evidence>
<evidence type="ECO:0000313" key="3">
    <source>
        <dbReference type="Proteomes" id="UP000515913"/>
    </source>
</evidence>
<protein>
    <submittedName>
        <fullName evidence="2">Zinc-ribbon domain-containing protein</fullName>
    </submittedName>
</protein>
<dbReference type="PANTHER" id="PTHR36718">
    <property type="entry name" value="OS05G0435400 PROTEIN"/>
    <property type="match status" value="1"/>
</dbReference>